<sequence>MKADKKSHAQENKAELKRRKLSETNSNDRSKVSPGPKKGVTSNNMQGHPSEPEHRKKEKLSNPKITKPQPRKIQVGGKMKGGVKVIKSSGDFLGRLGTLVVMLVTMISTGVVMVSSFVEGVYWKGALLAALMLFIHLPVTGAMIWIMCKARVQSLYNKIRPRKPAGDQAVIVEEEEETNDVVEGIEVTDDKVALETETNGFEQVKPFAKRSVPQNKPFLYRGSANQGFEGDT</sequence>
<keyword evidence="2" id="KW-0472">Membrane</keyword>
<reference evidence="3 4" key="1">
    <citation type="journal article" date="2021" name="Elife">
        <title>Chloroplast acquisition without the gene transfer in kleptoplastic sea slugs, Plakobranchus ocellatus.</title>
        <authorList>
            <person name="Maeda T."/>
            <person name="Takahashi S."/>
            <person name="Yoshida T."/>
            <person name="Shimamura S."/>
            <person name="Takaki Y."/>
            <person name="Nagai Y."/>
            <person name="Toyoda A."/>
            <person name="Suzuki Y."/>
            <person name="Arimoto A."/>
            <person name="Ishii H."/>
            <person name="Satoh N."/>
            <person name="Nishiyama T."/>
            <person name="Hasebe M."/>
            <person name="Maruyama T."/>
            <person name="Minagawa J."/>
            <person name="Obokata J."/>
            <person name="Shigenobu S."/>
        </authorList>
    </citation>
    <scope>NUCLEOTIDE SEQUENCE [LARGE SCALE GENOMIC DNA]</scope>
</reference>
<comment type="caution">
    <text evidence="3">The sequence shown here is derived from an EMBL/GenBank/DDBJ whole genome shotgun (WGS) entry which is preliminary data.</text>
</comment>
<feature type="transmembrane region" description="Helical" evidence="2">
    <location>
        <begin position="92"/>
        <end position="114"/>
    </location>
</feature>
<dbReference type="Proteomes" id="UP000735302">
    <property type="component" value="Unassembled WGS sequence"/>
</dbReference>
<name>A0AAV4DHE9_9GAST</name>
<gene>
    <name evidence="3" type="ORF">PoB_006998300</name>
</gene>
<evidence type="ECO:0000313" key="4">
    <source>
        <dbReference type="Proteomes" id="UP000735302"/>
    </source>
</evidence>
<keyword evidence="4" id="KW-1185">Reference proteome</keyword>
<organism evidence="3 4">
    <name type="scientific">Plakobranchus ocellatus</name>
    <dbReference type="NCBI Taxonomy" id="259542"/>
    <lineage>
        <taxon>Eukaryota</taxon>
        <taxon>Metazoa</taxon>
        <taxon>Spiralia</taxon>
        <taxon>Lophotrochozoa</taxon>
        <taxon>Mollusca</taxon>
        <taxon>Gastropoda</taxon>
        <taxon>Heterobranchia</taxon>
        <taxon>Euthyneura</taxon>
        <taxon>Panpulmonata</taxon>
        <taxon>Sacoglossa</taxon>
        <taxon>Placobranchoidea</taxon>
        <taxon>Plakobranchidae</taxon>
        <taxon>Plakobranchus</taxon>
    </lineage>
</organism>
<proteinExistence type="predicted"/>
<keyword evidence="2" id="KW-0812">Transmembrane</keyword>
<dbReference type="EMBL" id="BLXT01007882">
    <property type="protein sequence ID" value="GFO43478.1"/>
    <property type="molecule type" value="Genomic_DNA"/>
</dbReference>
<dbReference type="AlphaFoldDB" id="A0AAV4DHE9"/>
<evidence type="ECO:0000256" key="1">
    <source>
        <dbReference type="SAM" id="MobiDB-lite"/>
    </source>
</evidence>
<protein>
    <submittedName>
        <fullName evidence="3">Uncharacterized protein</fullName>
    </submittedName>
</protein>
<keyword evidence="2" id="KW-1133">Transmembrane helix</keyword>
<evidence type="ECO:0000256" key="2">
    <source>
        <dbReference type="SAM" id="Phobius"/>
    </source>
</evidence>
<evidence type="ECO:0000313" key="3">
    <source>
        <dbReference type="EMBL" id="GFO43478.1"/>
    </source>
</evidence>
<feature type="transmembrane region" description="Helical" evidence="2">
    <location>
        <begin position="126"/>
        <end position="148"/>
    </location>
</feature>
<feature type="compositionally biased region" description="Basic and acidic residues" evidence="1">
    <location>
        <begin position="1"/>
        <end position="15"/>
    </location>
</feature>
<feature type="region of interest" description="Disordered" evidence="1">
    <location>
        <begin position="1"/>
        <end position="80"/>
    </location>
</feature>
<accession>A0AAV4DHE9</accession>
<feature type="compositionally biased region" description="Basic and acidic residues" evidence="1">
    <location>
        <begin position="50"/>
        <end position="61"/>
    </location>
</feature>